<accession>A0A7S0AN47</accession>
<feature type="signal peptide" evidence="1">
    <location>
        <begin position="1"/>
        <end position="28"/>
    </location>
</feature>
<dbReference type="AlphaFoldDB" id="A0A7S0AN47"/>
<dbReference type="EMBL" id="HBEG01031610">
    <property type="protein sequence ID" value="CAD8369372.1"/>
    <property type="molecule type" value="Transcribed_RNA"/>
</dbReference>
<protein>
    <submittedName>
        <fullName evidence="2">Uncharacterized protein</fullName>
    </submittedName>
</protein>
<organism evidence="2">
    <name type="scientific">Pyrodinium bahamense</name>
    <dbReference type="NCBI Taxonomy" id="73915"/>
    <lineage>
        <taxon>Eukaryota</taxon>
        <taxon>Sar</taxon>
        <taxon>Alveolata</taxon>
        <taxon>Dinophyceae</taxon>
        <taxon>Gonyaulacales</taxon>
        <taxon>Pyrocystaceae</taxon>
        <taxon>Pyrodinium</taxon>
    </lineage>
</organism>
<name>A0A7S0AN47_9DINO</name>
<proteinExistence type="predicted"/>
<evidence type="ECO:0000256" key="1">
    <source>
        <dbReference type="SAM" id="SignalP"/>
    </source>
</evidence>
<keyword evidence="1" id="KW-0732">Signal</keyword>
<reference evidence="2" key="1">
    <citation type="submission" date="2021-01" db="EMBL/GenBank/DDBJ databases">
        <authorList>
            <person name="Corre E."/>
            <person name="Pelletier E."/>
            <person name="Niang G."/>
            <person name="Scheremetjew M."/>
            <person name="Finn R."/>
            <person name="Kale V."/>
            <person name="Holt S."/>
            <person name="Cochrane G."/>
            <person name="Meng A."/>
            <person name="Brown T."/>
            <person name="Cohen L."/>
        </authorList>
    </citation>
    <scope>NUCLEOTIDE SEQUENCE</scope>
    <source>
        <strain evidence="2">Pbaha01</strain>
    </source>
</reference>
<evidence type="ECO:0000313" key="2">
    <source>
        <dbReference type="EMBL" id="CAD8369372.1"/>
    </source>
</evidence>
<sequence length="134" mass="14322">MAAASSVAGRLLKAAIVLALAASPTADAGAIVLSSESLDGSGFGSQHSADVGKWTVGGSRRFDEGRYMENTIISSLNNCPLCRNKEPCLLNCKQKEQRSWDECLQRCLGDNPMLLSVFQGIVQSTSRRLKGFGQ</sequence>
<feature type="chain" id="PRO_5031076821" evidence="1">
    <location>
        <begin position="29"/>
        <end position="134"/>
    </location>
</feature>
<gene>
    <name evidence="2" type="ORF">PBAH0796_LOCUS19342</name>
</gene>